<evidence type="ECO:0000313" key="3">
    <source>
        <dbReference type="Proteomes" id="UP000032702"/>
    </source>
</evidence>
<dbReference type="AlphaFoldDB" id="Q08Y25"/>
<organism evidence="2 3">
    <name type="scientific">Stigmatella aurantiaca (strain DW4/3-1)</name>
    <dbReference type="NCBI Taxonomy" id="378806"/>
    <lineage>
        <taxon>Bacteria</taxon>
        <taxon>Pseudomonadati</taxon>
        <taxon>Myxococcota</taxon>
        <taxon>Myxococcia</taxon>
        <taxon>Myxococcales</taxon>
        <taxon>Cystobacterineae</taxon>
        <taxon>Archangiaceae</taxon>
        <taxon>Stigmatella</taxon>
    </lineage>
</organism>
<evidence type="ECO:0000256" key="1">
    <source>
        <dbReference type="SAM" id="MobiDB-lite"/>
    </source>
</evidence>
<dbReference type="Proteomes" id="UP000032702">
    <property type="component" value="Unassembled WGS sequence"/>
</dbReference>
<accession>Q08Y25</accession>
<name>Q08Y25_STIAD</name>
<feature type="compositionally biased region" description="Basic residues" evidence="1">
    <location>
        <begin position="736"/>
        <end position="747"/>
    </location>
</feature>
<comment type="caution">
    <text evidence="2">The sequence shown here is derived from an EMBL/GenBank/DDBJ whole genome shotgun (WGS) entry which is preliminary data.</text>
</comment>
<feature type="compositionally biased region" description="Basic residues" evidence="1">
    <location>
        <begin position="9"/>
        <end position="21"/>
    </location>
</feature>
<dbReference type="EMBL" id="AAMD01000084">
    <property type="protein sequence ID" value="EAU65373.1"/>
    <property type="molecule type" value="Genomic_DNA"/>
</dbReference>
<protein>
    <submittedName>
        <fullName evidence="2">Uncharacterized protein</fullName>
    </submittedName>
</protein>
<feature type="region of interest" description="Disordered" evidence="1">
    <location>
        <begin position="1"/>
        <end position="60"/>
    </location>
</feature>
<sequence>MKSPPLPGRTRKPPRRKSLRCRRADGPAASGGGIIGVCLRGERPSQSGRRRLFPRGDEPGLADTQERLLGGGGVVVAAGNTLRPVEGHAARHRHSLLEQPLAQHQLALLHARWNSMGDRAPRLDAQAIDAVAGPLVDGLHRPGRRGFRPRPHLCLRAVHLEGRHGMSRERVGLGDPHRDGADRNVRRIRGGRQQHIAGHRLRRRLQHLEAARIQEEPQLSLQPPQVHRVRQVACPRGLARVQEEGHIQPQRLSHDALAGVDAHDAVHRQVPQLDDIQRAPVRIRDPGQSQKFAHGSVLLRHLGPPVAPVLVGPPELLAQGGQHLRVPLLHVALQRLLAPGDPREELPQRLAREVPGMHPVSQPLQVEPVDDLLELPLHGDREHWLVQIHRLAHQRVPASSHHRARRAQILDEALLAEGPVGEVAFHLVLGDLPAHAVDAAGQPALLEDLRQPRVGGGGLVHEQVLTGLGLGRQDLRTQDGGGQRGALLAHRWVEERGDEVVKGPRQLAFDDGPRALEGVLVPRQQLRLVAAPVDDLHVVHADHRQPVGLGEQVAERLEVADDHLRAERLHQLEILADVLRPAGHRPLEVLEHRLPLLHRVALVRQGKPPDAVHILKAPGQVLLGPARDDDVHLVLPGELLEQDPGARRVAHALAHHSIEDPHGAPAYAGRGARARAVVASAHDRCLEQPGPPAPAQPRARRPPGAVWRYVQRRGLAALLRPEWPLRKTGLHEAQRARVRAPRRRGHARGQGSDDLRRRVDRAGPVPHRSRASLPLPSSTPFSASFHAPSRAPFRLGRHVSPANYL</sequence>
<gene>
    <name evidence="2" type="ORF">STIAU_2169</name>
</gene>
<proteinExistence type="predicted"/>
<evidence type="ECO:0000313" key="2">
    <source>
        <dbReference type="EMBL" id="EAU65373.1"/>
    </source>
</evidence>
<feature type="compositionally biased region" description="Basic and acidic residues" evidence="1">
    <location>
        <begin position="751"/>
        <end position="761"/>
    </location>
</feature>
<reference evidence="2 3" key="1">
    <citation type="submission" date="2006-04" db="EMBL/GenBank/DDBJ databases">
        <authorList>
            <person name="Nierman W.C."/>
        </authorList>
    </citation>
    <scope>NUCLEOTIDE SEQUENCE [LARGE SCALE GENOMIC DNA]</scope>
    <source>
        <strain evidence="2 3">DW4/3-1</strain>
    </source>
</reference>
<feature type="region of interest" description="Disordered" evidence="1">
    <location>
        <begin position="731"/>
        <end position="788"/>
    </location>
</feature>